<dbReference type="PANTHER" id="PTHR31352">
    <property type="entry name" value="BETA-AMYLASE 1, CHLOROPLASTIC"/>
    <property type="match status" value="1"/>
</dbReference>
<feature type="domain" description="BES1/BZR1 plant transcription factor N-terminal" evidence="5">
    <location>
        <begin position="1"/>
        <end position="122"/>
    </location>
</feature>
<gene>
    <name evidence="6" type="ORF">GH714_040920</name>
</gene>
<dbReference type="Proteomes" id="UP000467840">
    <property type="component" value="Chromosome 15"/>
</dbReference>
<dbReference type="GO" id="GO:0006355">
    <property type="term" value="P:regulation of DNA-templated transcription"/>
    <property type="evidence" value="ECO:0007669"/>
    <property type="project" value="UniProtKB-ARBA"/>
</dbReference>
<evidence type="ECO:0000313" key="6">
    <source>
        <dbReference type="EMBL" id="KAF2316087.1"/>
    </source>
</evidence>
<dbReference type="EMBL" id="JAAGAX010000005">
    <property type="protein sequence ID" value="KAF2316087.1"/>
    <property type="molecule type" value="Genomic_DNA"/>
</dbReference>
<evidence type="ECO:0000256" key="1">
    <source>
        <dbReference type="ARBA" id="ARBA00005652"/>
    </source>
</evidence>
<dbReference type="PRINTS" id="PR00750">
    <property type="entry name" value="BETAAMYLASE"/>
</dbReference>
<dbReference type="InterPro" id="IPR001554">
    <property type="entry name" value="Glyco_hydro_14"/>
</dbReference>
<dbReference type="SUPFAM" id="SSF51445">
    <property type="entry name" value="(Trans)glycosidases"/>
    <property type="match status" value="1"/>
</dbReference>
<dbReference type="EC" id="3.2.1.2" evidence="4"/>
<protein>
    <recommendedName>
        <fullName evidence="4">Beta-amylase</fullName>
        <ecNumber evidence="4">3.2.1.2</ecNumber>
    </recommendedName>
</protein>
<sequence length="320" mass="35551">MLAGLRQYGNFPLPARADMNDVLAALAREAGWTVEADGTTYRQSPPPSQMASFAVRSVESPVSSASLKNCAVKSAALDCQPSVLRIDESLSPSSLDSVVMTERETRSEKFASASPINSVDCLDADQLIQDVRSGEHDGDFAGTSYVPVYALLATGFINNFSQLVDPQGIRQELSHMKSLDIDGVVVECWWGIVEAWSPQKYVWSGYRELFNIIREFKLKLQVVLAFHEYGGSDADQVLISLPQWVLEIGKENQDIFFTDREGRRNTEYLSWGIDKERVLKGRTGIEVYFDFMRSFRMEFDDLFAEGVISAIEIGLGASGS</sequence>
<dbReference type="PANTHER" id="PTHR31352:SF8">
    <property type="entry name" value="BETA-AMYLASE 8"/>
    <property type="match status" value="1"/>
</dbReference>
<dbReference type="GO" id="GO:0016161">
    <property type="term" value="F:beta-amylase activity"/>
    <property type="evidence" value="ECO:0007669"/>
    <property type="project" value="UniProtKB-EC"/>
</dbReference>
<evidence type="ECO:0000259" key="5">
    <source>
        <dbReference type="Pfam" id="PF05687"/>
    </source>
</evidence>
<dbReference type="Pfam" id="PF05687">
    <property type="entry name" value="BES1_N"/>
    <property type="match status" value="1"/>
</dbReference>
<keyword evidence="2 4" id="KW-0119">Carbohydrate metabolism</keyword>
<evidence type="ECO:0000313" key="7">
    <source>
        <dbReference type="Proteomes" id="UP000467840"/>
    </source>
</evidence>
<dbReference type="InterPro" id="IPR008540">
    <property type="entry name" value="BES1_N"/>
</dbReference>
<evidence type="ECO:0000256" key="4">
    <source>
        <dbReference type="RuleBase" id="RU000509"/>
    </source>
</evidence>
<comment type="caution">
    <text evidence="6">The sequence shown here is derived from an EMBL/GenBank/DDBJ whole genome shotgun (WGS) entry which is preliminary data.</text>
</comment>
<proteinExistence type="inferred from homology"/>
<keyword evidence="3 4" id="KW-0624">Polysaccharide degradation</keyword>
<dbReference type="Gene3D" id="3.20.20.80">
    <property type="entry name" value="Glycosidases"/>
    <property type="match status" value="1"/>
</dbReference>
<dbReference type="InterPro" id="IPR017853">
    <property type="entry name" value="GH"/>
</dbReference>
<comment type="similarity">
    <text evidence="1 4">Belongs to the glycosyl hydrolase 14 family.</text>
</comment>
<comment type="catalytic activity">
    <reaction evidence="4">
        <text>Hydrolysis of (1-&gt;4)-alpha-D-glucosidic linkages in polysaccharides so as to remove successive maltose units from the non-reducing ends of the chains.</text>
        <dbReference type="EC" id="3.2.1.2"/>
    </reaction>
</comment>
<keyword evidence="7" id="KW-1185">Reference proteome</keyword>
<dbReference type="GO" id="GO:0000272">
    <property type="term" value="P:polysaccharide catabolic process"/>
    <property type="evidence" value="ECO:0007669"/>
    <property type="project" value="UniProtKB-KW"/>
</dbReference>
<dbReference type="Pfam" id="PF01373">
    <property type="entry name" value="Glyco_hydro_14"/>
    <property type="match status" value="1"/>
</dbReference>
<accession>A0A6A6MST5</accession>
<organism evidence="6 7">
    <name type="scientific">Hevea brasiliensis</name>
    <name type="common">Para rubber tree</name>
    <name type="synonym">Siphonia brasiliensis</name>
    <dbReference type="NCBI Taxonomy" id="3981"/>
    <lineage>
        <taxon>Eukaryota</taxon>
        <taxon>Viridiplantae</taxon>
        <taxon>Streptophyta</taxon>
        <taxon>Embryophyta</taxon>
        <taxon>Tracheophyta</taxon>
        <taxon>Spermatophyta</taxon>
        <taxon>Magnoliopsida</taxon>
        <taxon>eudicotyledons</taxon>
        <taxon>Gunneridae</taxon>
        <taxon>Pentapetalae</taxon>
        <taxon>rosids</taxon>
        <taxon>fabids</taxon>
        <taxon>Malpighiales</taxon>
        <taxon>Euphorbiaceae</taxon>
        <taxon>Crotonoideae</taxon>
        <taxon>Micrandreae</taxon>
        <taxon>Hevea</taxon>
    </lineage>
</organism>
<keyword evidence="4" id="KW-0378">Hydrolase</keyword>
<evidence type="ECO:0000256" key="2">
    <source>
        <dbReference type="ARBA" id="ARBA00023277"/>
    </source>
</evidence>
<reference evidence="6 7" key="1">
    <citation type="journal article" date="2020" name="Mol. Plant">
        <title>The Chromosome-Based Rubber Tree Genome Provides New Insights into Spurge Genome Evolution and Rubber Biosynthesis.</title>
        <authorList>
            <person name="Liu J."/>
            <person name="Shi C."/>
            <person name="Shi C.C."/>
            <person name="Li W."/>
            <person name="Zhang Q.J."/>
            <person name="Zhang Y."/>
            <person name="Li K."/>
            <person name="Lu H.F."/>
            <person name="Shi C."/>
            <person name="Zhu S.T."/>
            <person name="Xiao Z.Y."/>
            <person name="Nan H."/>
            <person name="Yue Y."/>
            <person name="Zhu X.G."/>
            <person name="Wu Y."/>
            <person name="Hong X.N."/>
            <person name="Fan G.Y."/>
            <person name="Tong Y."/>
            <person name="Zhang D."/>
            <person name="Mao C.L."/>
            <person name="Liu Y.L."/>
            <person name="Hao S.J."/>
            <person name="Liu W.Q."/>
            <person name="Lv M.Q."/>
            <person name="Zhang H.B."/>
            <person name="Liu Y."/>
            <person name="Hu-Tang G.R."/>
            <person name="Wang J.P."/>
            <person name="Wang J.H."/>
            <person name="Sun Y.H."/>
            <person name="Ni S.B."/>
            <person name="Chen W.B."/>
            <person name="Zhang X.C."/>
            <person name="Jiao Y.N."/>
            <person name="Eichler E.E."/>
            <person name="Li G.H."/>
            <person name="Liu X."/>
            <person name="Gao L.Z."/>
        </authorList>
    </citation>
    <scope>NUCLEOTIDE SEQUENCE [LARGE SCALE GENOMIC DNA]</scope>
    <source>
        <strain evidence="7">cv. GT1</strain>
        <tissue evidence="6">Leaf</tissue>
    </source>
</reference>
<name>A0A6A6MST5_HEVBR</name>
<evidence type="ECO:0000256" key="3">
    <source>
        <dbReference type="ARBA" id="ARBA00023326"/>
    </source>
</evidence>
<dbReference type="AlphaFoldDB" id="A0A6A6MST5"/>
<keyword evidence="4" id="KW-0326">Glycosidase</keyword>